<comment type="caution">
    <text evidence="3">The sequence shown here is derived from an EMBL/GenBank/DDBJ whole genome shotgun (WGS) entry which is preliminary data.</text>
</comment>
<gene>
    <name evidence="3" type="ORF">WJX74_008162</name>
</gene>
<dbReference type="Gene3D" id="6.10.140.1230">
    <property type="match status" value="1"/>
</dbReference>
<keyword evidence="4" id="KW-1185">Reference proteome</keyword>
<evidence type="ECO:0000313" key="3">
    <source>
        <dbReference type="EMBL" id="KAK9827524.1"/>
    </source>
</evidence>
<accession>A0AAW1R105</accession>
<dbReference type="EMBL" id="JALJOS010000018">
    <property type="protein sequence ID" value="KAK9827524.1"/>
    <property type="molecule type" value="Genomic_DNA"/>
</dbReference>
<feature type="coiled-coil region" evidence="1">
    <location>
        <begin position="33"/>
        <end position="60"/>
    </location>
</feature>
<sequence>MFPEKRNPLDFFKKKPDPKEMVRKWQSDMRSEQRRLERSIMNIQREEKVAQKQVRDAAKRNDMQSAKVLARELVRTRKAITQMYTQKAHIISMSTQLSEQLAIVKVAGTLQKSTEVMKLVNDLIKAPQLNQTVQQMSKEMMKAGVIDEMMDDAIEGAIDSDDIEEETDAEVDKVLQEIAGETVAQMAAAPKAKRRSEAAPATEEGATEEEPDSLQELQARLDAVRS</sequence>
<evidence type="ECO:0008006" key="5">
    <source>
        <dbReference type="Google" id="ProtNLM"/>
    </source>
</evidence>
<dbReference type="GO" id="GO:0007034">
    <property type="term" value="P:vacuolar transport"/>
    <property type="evidence" value="ECO:0007669"/>
    <property type="project" value="InterPro"/>
</dbReference>
<keyword evidence="1" id="KW-0175">Coiled coil</keyword>
<evidence type="ECO:0000313" key="4">
    <source>
        <dbReference type="Proteomes" id="UP001438707"/>
    </source>
</evidence>
<proteinExistence type="predicted"/>
<feature type="region of interest" description="Disordered" evidence="2">
    <location>
        <begin position="1"/>
        <end position="28"/>
    </location>
</feature>
<dbReference type="Pfam" id="PF03357">
    <property type="entry name" value="Snf7"/>
    <property type="match status" value="1"/>
</dbReference>
<dbReference type="Proteomes" id="UP001438707">
    <property type="component" value="Unassembled WGS sequence"/>
</dbReference>
<dbReference type="InterPro" id="IPR005024">
    <property type="entry name" value="Snf7_fam"/>
</dbReference>
<organism evidence="3 4">
    <name type="scientific">Apatococcus lobatus</name>
    <dbReference type="NCBI Taxonomy" id="904363"/>
    <lineage>
        <taxon>Eukaryota</taxon>
        <taxon>Viridiplantae</taxon>
        <taxon>Chlorophyta</taxon>
        <taxon>core chlorophytes</taxon>
        <taxon>Trebouxiophyceae</taxon>
        <taxon>Chlorellales</taxon>
        <taxon>Chlorellaceae</taxon>
        <taxon>Apatococcus</taxon>
    </lineage>
</organism>
<evidence type="ECO:0000256" key="1">
    <source>
        <dbReference type="SAM" id="Coils"/>
    </source>
</evidence>
<protein>
    <recommendedName>
        <fullName evidence="5">Charged multivesicular body protein 3</fullName>
    </recommendedName>
</protein>
<reference evidence="3 4" key="1">
    <citation type="journal article" date="2024" name="Nat. Commun.">
        <title>Phylogenomics reveals the evolutionary origins of lichenization in chlorophyte algae.</title>
        <authorList>
            <person name="Puginier C."/>
            <person name="Libourel C."/>
            <person name="Otte J."/>
            <person name="Skaloud P."/>
            <person name="Haon M."/>
            <person name="Grisel S."/>
            <person name="Petersen M."/>
            <person name="Berrin J.G."/>
            <person name="Delaux P.M."/>
            <person name="Dal Grande F."/>
            <person name="Keller J."/>
        </authorList>
    </citation>
    <scope>NUCLEOTIDE SEQUENCE [LARGE SCALE GENOMIC DNA]</scope>
    <source>
        <strain evidence="3 4">SAG 2145</strain>
    </source>
</reference>
<feature type="region of interest" description="Disordered" evidence="2">
    <location>
        <begin position="185"/>
        <end position="226"/>
    </location>
</feature>
<dbReference type="PANTHER" id="PTHR10476">
    <property type="entry name" value="CHARGED MULTIVESICULAR BODY PROTEIN"/>
    <property type="match status" value="1"/>
</dbReference>
<name>A0AAW1R105_9CHLO</name>
<dbReference type="AlphaFoldDB" id="A0AAW1R105"/>
<evidence type="ECO:0000256" key="2">
    <source>
        <dbReference type="SAM" id="MobiDB-lite"/>
    </source>
</evidence>